<dbReference type="InterPro" id="IPR013324">
    <property type="entry name" value="RNA_pol_sigma_r3/r4-like"/>
</dbReference>
<proteinExistence type="predicted"/>
<keyword evidence="3" id="KW-0238">DNA-binding</keyword>
<dbReference type="InterPro" id="IPR007627">
    <property type="entry name" value="RNA_pol_sigma70_r2"/>
</dbReference>
<evidence type="ECO:0000256" key="3">
    <source>
        <dbReference type="ARBA" id="ARBA00023125"/>
    </source>
</evidence>
<reference evidence="6 7" key="1">
    <citation type="submission" date="2016-10" db="EMBL/GenBank/DDBJ databases">
        <authorList>
            <person name="de Groot N.N."/>
        </authorList>
    </citation>
    <scope>NUCLEOTIDE SEQUENCE [LARGE SCALE GENOMIC DNA]</scope>
    <source>
        <strain evidence="6 7">DSM 18979</strain>
    </source>
</reference>
<keyword evidence="2" id="KW-0731">Sigma factor</keyword>
<evidence type="ECO:0000256" key="4">
    <source>
        <dbReference type="ARBA" id="ARBA00023163"/>
    </source>
</evidence>
<dbReference type="InterPro" id="IPR050239">
    <property type="entry name" value="Sigma-70_RNA_pol_init_factors"/>
</dbReference>
<evidence type="ECO:0000313" key="7">
    <source>
        <dbReference type="Proteomes" id="UP000199568"/>
    </source>
</evidence>
<protein>
    <submittedName>
        <fullName evidence="6">RNA polymerase sporulation-specific sigma factor</fullName>
    </submittedName>
</protein>
<name>A0A1I0E1M7_9FIRM</name>
<gene>
    <name evidence="6" type="ORF">SAMN05660297_02258</name>
</gene>
<dbReference type="NCBIfam" id="TIGR02937">
    <property type="entry name" value="sigma70-ECF"/>
    <property type="match status" value="1"/>
</dbReference>
<dbReference type="Pfam" id="PF04542">
    <property type="entry name" value="Sigma70_r2"/>
    <property type="match status" value="1"/>
</dbReference>
<evidence type="ECO:0000259" key="5">
    <source>
        <dbReference type="PROSITE" id="PS00715"/>
    </source>
</evidence>
<keyword evidence="4" id="KW-0804">Transcription</keyword>
<sequence length="253" mass="29614">MDLKKPLPPGQQDEFLKIAKDNEEVRNKIIIHNLKLVSWVALKYHKKHKTEYDDLFQLGVLGLMKAIEKYDPARGGSFSSYAVWYIRSSITRNMFLFTDDTSLDAPMPGTEDLTLQDTLHDRTAKTLEEDVEENLLAEQLRKEMKKRLNPEEYEVITMFFGFYGKVYSVKQIAEKINCNRSQVNTIKNRAVRKMRWTTFIVGLKKEVDRNTIFYKSPDFSQKKVSGVRPSSPVERTVIEREKMLKRLIKELEV</sequence>
<dbReference type="PROSITE" id="PS00715">
    <property type="entry name" value="SIGMA70_1"/>
    <property type="match status" value="1"/>
</dbReference>
<dbReference type="RefSeq" id="WP_090443854.1">
    <property type="nucleotide sequence ID" value="NZ_FOHU01000009.1"/>
</dbReference>
<dbReference type="InterPro" id="IPR013325">
    <property type="entry name" value="RNA_pol_sigma_r2"/>
</dbReference>
<dbReference type="Pfam" id="PF04545">
    <property type="entry name" value="Sigma70_r4"/>
    <property type="match status" value="1"/>
</dbReference>
<dbReference type="Gene3D" id="1.20.120.1810">
    <property type="match status" value="1"/>
</dbReference>
<dbReference type="GO" id="GO:0003677">
    <property type="term" value="F:DNA binding"/>
    <property type="evidence" value="ECO:0007669"/>
    <property type="project" value="UniProtKB-KW"/>
</dbReference>
<dbReference type="PANTHER" id="PTHR30603:SF47">
    <property type="entry name" value="RNA POLYMERASE SIGMA FACTOR SIGD, CHLOROPLASTIC"/>
    <property type="match status" value="1"/>
</dbReference>
<dbReference type="Proteomes" id="UP000199568">
    <property type="component" value="Unassembled WGS sequence"/>
</dbReference>
<dbReference type="STRING" id="426128.SAMN05660297_02258"/>
<evidence type="ECO:0000256" key="2">
    <source>
        <dbReference type="ARBA" id="ARBA00023082"/>
    </source>
</evidence>
<dbReference type="AlphaFoldDB" id="A0A1I0E1M7"/>
<feature type="domain" description="RNA polymerase sigma-70" evidence="5">
    <location>
        <begin position="54"/>
        <end position="67"/>
    </location>
</feature>
<evidence type="ECO:0000256" key="1">
    <source>
        <dbReference type="ARBA" id="ARBA00023015"/>
    </source>
</evidence>
<dbReference type="EMBL" id="FOHU01000009">
    <property type="protein sequence ID" value="SET38625.1"/>
    <property type="molecule type" value="Genomic_DNA"/>
</dbReference>
<dbReference type="InterPro" id="IPR014284">
    <property type="entry name" value="RNA_pol_sigma-70_dom"/>
</dbReference>
<dbReference type="SUPFAM" id="SSF88946">
    <property type="entry name" value="Sigma2 domain of RNA polymerase sigma factors"/>
    <property type="match status" value="1"/>
</dbReference>
<keyword evidence="7" id="KW-1185">Reference proteome</keyword>
<dbReference type="OrthoDB" id="1779676at2"/>
<dbReference type="InterPro" id="IPR007630">
    <property type="entry name" value="RNA_pol_sigma70_r4"/>
</dbReference>
<accession>A0A1I0E1M7</accession>
<dbReference type="PRINTS" id="PR00046">
    <property type="entry name" value="SIGMA70FCT"/>
</dbReference>
<dbReference type="PANTHER" id="PTHR30603">
    <property type="entry name" value="RNA POLYMERASE SIGMA FACTOR RPO"/>
    <property type="match status" value="1"/>
</dbReference>
<dbReference type="InterPro" id="IPR000943">
    <property type="entry name" value="RNA_pol_sigma70"/>
</dbReference>
<dbReference type="GO" id="GO:0006352">
    <property type="term" value="P:DNA-templated transcription initiation"/>
    <property type="evidence" value="ECO:0007669"/>
    <property type="project" value="InterPro"/>
</dbReference>
<organism evidence="6 7">
    <name type="scientific">Natronincola peptidivorans</name>
    <dbReference type="NCBI Taxonomy" id="426128"/>
    <lineage>
        <taxon>Bacteria</taxon>
        <taxon>Bacillati</taxon>
        <taxon>Bacillota</taxon>
        <taxon>Clostridia</taxon>
        <taxon>Peptostreptococcales</taxon>
        <taxon>Natronincolaceae</taxon>
        <taxon>Natronincola</taxon>
    </lineage>
</organism>
<dbReference type="Gene3D" id="1.20.140.160">
    <property type="match status" value="1"/>
</dbReference>
<dbReference type="SUPFAM" id="SSF88659">
    <property type="entry name" value="Sigma3 and sigma4 domains of RNA polymerase sigma factors"/>
    <property type="match status" value="1"/>
</dbReference>
<evidence type="ECO:0000313" key="6">
    <source>
        <dbReference type="EMBL" id="SET38625.1"/>
    </source>
</evidence>
<dbReference type="GO" id="GO:0016987">
    <property type="term" value="F:sigma factor activity"/>
    <property type="evidence" value="ECO:0007669"/>
    <property type="project" value="UniProtKB-KW"/>
</dbReference>
<keyword evidence="1" id="KW-0805">Transcription regulation</keyword>